<evidence type="ECO:0000313" key="2">
    <source>
        <dbReference type="Proteomes" id="UP000203794"/>
    </source>
</evidence>
<organism evidence="1 2">
    <name type="scientific">Ralstonia phage RSL2</name>
    <dbReference type="NCBI Taxonomy" id="1585840"/>
    <lineage>
        <taxon>Viruses</taxon>
        <taxon>Duplodnaviria</taxon>
        <taxon>Heunggongvirae</taxon>
        <taxon>Uroviricota</taxon>
        <taxon>Caudoviricetes</taxon>
        <taxon>Chimalliviridae</taxon>
        <taxon>Chiangmaivirus</taxon>
        <taxon>Chiangmaivirus RSL2</taxon>
    </lineage>
</organism>
<name>A0A0A8J994_9CAUD</name>
<dbReference type="Gene3D" id="3.40.50.1440">
    <property type="entry name" value="Tubulin/FtsZ, GTPase domain"/>
    <property type="match status" value="1"/>
</dbReference>
<dbReference type="Proteomes" id="UP000203794">
    <property type="component" value="Segment"/>
</dbReference>
<keyword evidence="2" id="KW-1185">Reference proteome</keyword>
<sequence>MNMSELNNTNTLGKLRIYACGGAGIGIGKYFELERGKQNAGYAELDPVYMDTSTASTFGVPAEHFYQLPNANGSGGKRRHNGAEIVKYTGEMLQRFPLAEHNIVIHSATGGSGSVMGPSIASEALAQGKSVIVFCIGGDDTKNFIENCIGTLESYEGIVETREKPIVLQFLQNGVDGTIEEVDSKVHLAIACLTALYSGQNKNLDYRDLYNWQHFDEVTTYAPQVGVLSIHQEKLVLGDVNLISVATLNKDLNNTKLDRPVEFQRVGVPVNADTERDLKFPLHFAIADGFLDGVIKKLREQVADYEKREGARVVKNKLSDGSTKKASNGLVF</sequence>
<reference evidence="1 2" key="1">
    <citation type="submission" date="2014-12" db="EMBL/GenBank/DDBJ databases">
        <title>Genome analysis of a novel jumbo phage RSL2 infecting the phytopathogen Ralstonia solanacearum.</title>
        <authorList>
            <person name="Kawasaki T."/>
            <person name="Fujie M."/>
            <person name="Chatchawankanphanich O."/>
            <person name="Ogata H."/>
            <person name="Yamada T."/>
        </authorList>
    </citation>
    <scope>NUCLEOTIDE SEQUENCE [LARGE SCALE GENOMIC DNA]</scope>
    <source>
        <strain evidence="1 2">RSL2</strain>
    </source>
</reference>
<dbReference type="InterPro" id="IPR036525">
    <property type="entry name" value="Tubulin/FtsZ_GTPase_sf"/>
</dbReference>
<evidence type="ECO:0000313" key="1">
    <source>
        <dbReference type="EMBL" id="BAQ02539.2"/>
    </source>
</evidence>
<dbReference type="EMBL" id="AP014693">
    <property type="protein sequence ID" value="BAQ02539.2"/>
    <property type="molecule type" value="Genomic_DNA"/>
</dbReference>
<proteinExistence type="predicted"/>
<dbReference type="SUPFAM" id="SSF52490">
    <property type="entry name" value="Tubulin nucleotide-binding domain-like"/>
    <property type="match status" value="1"/>
</dbReference>
<accession>A0A0A8J994</accession>
<protein>
    <submittedName>
        <fullName evidence="1">Uncharacterized protein</fullName>
    </submittedName>
</protein>